<evidence type="ECO:0000313" key="2">
    <source>
        <dbReference type="Proteomes" id="UP000322234"/>
    </source>
</evidence>
<sequence length="287" mass="31490">MEIDLARRRLSRRCGSPVVWLLAPDALSWCRCCSHRVSVKSEFLAKGPCILIGEVMKSKVTGSNFPKLAFIRASPGDYKGRRTRVFKVTLSAEDEGDGASTLGKWRLGPIQLLQGTALNGKVLEPFIQYRSATHPTWPVFATKHKCVSFQGLGELLSKRRCVVEDADMQRSNSTQIHTPRRLPASEDQPSFQLDPLDVELAAGAALLEGSSPILGRGASPSPLPQTCPAGDTPELDLSFLAARVLLPRLLHLRSTSVHLLSSWPSSLRSRSAQATPYTLYHRQGPRS</sequence>
<gene>
    <name evidence="1" type="ORF">E5288_WYG016680</name>
</gene>
<keyword evidence="2" id="KW-1185">Reference proteome</keyword>
<organism evidence="1 2">
    <name type="scientific">Bos mutus</name>
    <name type="common">wild yak</name>
    <dbReference type="NCBI Taxonomy" id="72004"/>
    <lineage>
        <taxon>Eukaryota</taxon>
        <taxon>Metazoa</taxon>
        <taxon>Chordata</taxon>
        <taxon>Craniata</taxon>
        <taxon>Vertebrata</taxon>
        <taxon>Euteleostomi</taxon>
        <taxon>Mammalia</taxon>
        <taxon>Eutheria</taxon>
        <taxon>Laurasiatheria</taxon>
        <taxon>Artiodactyla</taxon>
        <taxon>Ruminantia</taxon>
        <taxon>Pecora</taxon>
        <taxon>Bovidae</taxon>
        <taxon>Bovinae</taxon>
        <taxon>Bos</taxon>
    </lineage>
</organism>
<dbReference type="AlphaFoldDB" id="A0A6B0R788"/>
<accession>A0A6B0R788</accession>
<protein>
    <submittedName>
        <fullName evidence="1">Uncharacterized protein</fullName>
    </submittedName>
</protein>
<proteinExistence type="predicted"/>
<evidence type="ECO:0000313" key="1">
    <source>
        <dbReference type="EMBL" id="MXQ84797.1"/>
    </source>
</evidence>
<dbReference type="Proteomes" id="UP000322234">
    <property type="component" value="Unassembled WGS sequence"/>
</dbReference>
<reference evidence="1" key="1">
    <citation type="submission" date="2019-10" db="EMBL/GenBank/DDBJ databases">
        <title>The sequence and de novo assembly of the wild yak genome.</title>
        <authorList>
            <person name="Liu Y."/>
        </authorList>
    </citation>
    <scope>NUCLEOTIDE SEQUENCE [LARGE SCALE GENOMIC DNA]</scope>
    <source>
        <strain evidence="1">WY2019</strain>
    </source>
</reference>
<dbReference type="EMBL" id="VBQZ03000022">
    <property type="protein sequence ID" value="MXQ84797.1"/>
    <property type="molecule type" value="Genomic_DNA"/>
</dbReference>
<comment type="caution">
    <text evidence="1">The sequence shown here is derived from an EMBL/GenBank/DDBJ whole genome shotgun (WGS) entry which is preliminary data.</text>
</comment>
<name>A0A6B0R788_9CETA</name>